<proteinExistence type="predicted"/>
<reference evidence="2 3" key="1">
    <citation type="submission" date="2015-08" db="EMBL/GenBank/DDBJ databases">
        <title>Emmonsia species relationships and genome sequence.</title>
        <authorList>
            <person name="Cuomo C.A."/>
            <person name="Schwartz I.S."/>
            <person name="Kenyon C."/>
            <person name="De Hoog G.S."/>
            <person name="Govender N.P."/>
            <person name="Botha A."/>
            <person name="Moreno L."/>
            <person name="De Vries M."/>
            <person name="Munoz J.F."/>
            <person name="Stielow J.B."/>
        </authorList>
    </citation>
    <scope>NUCLEOTIDE SEQUENCE [LARGE SCALE GENOMIC DNA]</scope>
    <source>
        <strain evidence="2 3">EI222</strain>
    </source>
</reference>
<comment type="caution">
    <text evidence="2">The sequence shown here is derived from an EMBL/GenBank/DDBJ whole genome shotgun (WGS) entry which is preliminary data.</text>
</comment>
<feature type="compositionally biased region" description="Basic residues" evidence="1">
    <location>
        <begin position="77"/>
        <end position="88"/>
    </location>
</feature>
<organism evidence="2 3">
    <name type="scientific">Blastomyces percursus</name>
    <dbReference type="NCBI Taxonomy" id="1658174"/>
    <lineage>
        <taxon>Eukaryota</taxon>
        <taxon>Fungi</taxon>
        <taxon>Dikarya</taxon>
        <taxon>Ascomycota</taxon>
        <taxon>Pezizomycotina</taxon>
        <taxon>Eurotiomycetes</taxon>
        <taxon>Eurotiomycetidae</taxon>
        <taxon>Onygenales</taxon>
        <taxon>Ajellomycetaceae</taxon>
        <taxon>Blastomyces</taxon>
    </lineage>
</organism>
<evidence type="ECO:0000256" key="1">
    <source>
        <dbReference type="SAM" id="MobiDB-lite"/>
    </source>
</evidence>
<gene>
    <name evidence="2" type="ORF">ACJ73_10175</name>
</gene>
<protein>
    <submittedName>
        <fullName evidence="2">Uncharacterized protein</fullName>
    </submittedName>
</protein>
<evidence type="ECO:0000313" key="3">
    <source>
        <dbReference type="Proteomes" id="UP000242791"/>
    </source>
</evidence>
<feature type="compositionally biased region" description="Basic and acidic residues" evidence="1">
    <location>
        <begin position="89"/>
        <end position="100"/>
    </location>
</feature>
<name>A0A1J9P1C5_9EURO</name>
<feature type="region of interest" description="Disordered" evidence="1">
    <location>
        <begin position="1"/>
        <end position="100"/>
    </location>
</feature>
<feature type="compositionally biased region" description="Polar residues" evidence="1">
    <location>
        <begin position="1"/>
        <end position="21"/>
    </location>
</feature>
<dbReference type="OrthoDB" id="10548982at2759"/>
<dbReference type="EMBL" id="LGTZ01003480">
    <property type="protein sequence ID" value="OJD09634.1"/>
    <property type="molecule type" value="Genomic_DNA"/>
</dbReference>
<dbReference type="VEuPathDB" id="FungiDB:ACJ73_10175"/>
<keyword evidence="3" id="KW-1185">Reference proteome</keyword>
<evidence type="ECO:0000313" key="2">
    <source>
        <dbReference type="EMBL" id="OJD09634.1"/>
    </source>
</evidence>
<dbReference type="Proteomes" id="UP000242791">
    <property type="component" value="Unassembled WGS sequence"/>
</dbReference>
<sequence>MLMATDIQQPRLQIKRSNTARGSVDGSEINEAAAREVVRRHPFGDSAGAGRKGGESRVRRHRLLQGEGAVHSGASARARKRERKRMRERKNEEERVVWLL</sequence>
<accession>A0A1J9P1C5</accession>
<feature type="compositionally biased region" description="Basic and acidic residues" evidence="1">
    <location>
        <begin position="33"/>
        <end position="43"/>
    </location>
</feature>
<dbReference type="AlphaFoldDB" id="A0A1J9P1C5"/>